<organism evidence="1 2">
    <name type="scientific">Grifola frondosa</name>
    <name type="common">Maitake</name>
    <name type="synonym">Polyporus frondosus</name>
    <dbReference type="NCBI Taxonomy" id="5627"/>
    <lineage>
        <taxon>Eukaryota</taxon>
        <taxon>Fungi</taxon>
        <taxon>Dikarya</taxon>
        <taxon>Basidiomycota</taxon>
        <taxon>Agaricomycotina</taxon>
        <taxon>Agaricomycetes</taxon>
        <taxon>Polyporales</taxon>
        <taxon>Grifolaceae</taxon>
        <taxon>Grifola</taxon>
    </lineage>
</organism>
<comment type="caution">
    <text evidence="1">The sequence shown here is derived from an EMBL/GenBank/DDBJ whole genome shotgun (WGS) entry which is preliminary data.</text>
</comment>
<dbReference type="AlphaFoldDB" id="A0A1C7M6F8"/>
<gene>
    <name evidence="1" type="ORF">A0H81_09197</name>
</gene>
<sequence>MEEVLFGGIIGVVFEDEVDGKPPMLVESDFTKISYLFLHCRDGSTYKLDPIDLQHKMDMAHFVPFDVSRLEAIPAPQPIRDRTCAMLNADHLPAPRDQRHPTMFPYAFNDRAAFEIGCGIQRAPPGHGNKCGIHSMTRQC</sequence>
<evidence type="ECO:0000313" key="1">
    <source>
        <dbReference type="EMBL" id="OBZ70634.1"/>
    </source>
</evidence>
<keyword evidence="2" id="KW-1185">Reference proteome</keyword>
<name>A0A1C7M6F8_GRIFR</name>
<dbReference type="Proteomes" id="UP000092993">
    <property type="component" value="Unassembled WGS sequence"/>
</dbReference>
<dbReference type="OrthoDB" id="3043810at2759"/>
<evidence type="ECO:0000313" key="2">
    <source>
        <dbReference type="Proteomes" id="UP000092993"/>
    </source>
</evidence>
<reference evidence="1 2" key="1">
    <citation type="submission" date="2016-03" db="EMBL/GenBank/DDBJ databases">
        <title>Whole genome sequencing of Grifola frondosa 9006-11.</title>
        <authorList>
            <person name="Min B."/>
            <person name="Park H."/>
            <person name="Kim J.-G."/>
            <person name="Cho H."/>
            <person name="Oh Y.-L."/>
            <person name="Kong W.-S."/>
            <person name="Choi I.-G."/>
        </authorList>
    </citation>
    <scope>NUCLEOTIDE SEQUENCE [LARGE SCALE GENOMIC DNA]</scope>
    <source>
        <strain evidence="1 2">9006-11</strain>
    </source>
</reference>
<proteinExistence type="predicted"/>
<protein>
    <submittedName>
        <fullName evidence="1">Uncharacterized protein</fullName>
    </submittedName>
</protein>
<accession>A0A1C7M6F8</accession>
<dbReference type="EMBL" id="LUGG01000013">
    <property type="protein sequence ID" value="OBZ70634.1"/>
    <property type="molecule type" value="Genomic_DNA"/>
</dbReference>